<organism evidence="2 3">
    <name type="scientific">Rheinheimera tangshanensis</name>
    <dbReference type="NCBI Taxonomy" id="400153"/>
    <lineage>
        <taxon>Bacteria</taxon>
        <taxon>Pseudomonadati</taxon>
        <taxon>Pseudomonadota</taxon>
        <taxon>Gammaproteobacteria</taxon>
        <taxon>Chromatiales</taxon>
        <taxon>Chromatiaceae</taxon>
        <taxon>Rheinheimera</taxon>
    </lineage>
</organism>
<proteinExistence type="predicted"/>
<dbReference type="OrthoDB" id="4557675at2"/>
<evidence type="ECO:0000256" key="1">
    <source>
        <dbReference type="SAM" id="Phobius"/>
    </source>
</evidence>
<name>A0A5C8M0Q5_9GAMM</name>
<dbReference type="AlphaFoldDB" id="A0A5C8M0Q5"/>
<evidence type="ECO:0000313" key="3">
    <source>
        <dbReference type="Proteomes" id="UP000321814"/>
    </source>
</evidence>
<dbReference type="RefSeq" id="WP_147903283.1">
    <property type="nucleotide sequence ID" value="NZ_BMLH01000002.1"/>
</dbReference>
<dbReference type="Pfam" id="PF11391">
    <property type="entry name" value="DUF2798"/>
    <property type="match status" value="1"/>
</dbReference>
<feature type="transmembrane region" description="Helical" evidence="1">
    <location>
        <begin position="44"/>
        <end position="65"/>
    </location>
</feature>
<dbReference type="InterPro" id="IPR021529">
    <property type="entry name" value="DUF2798"/>
</dbReference>
<dbReference type="EMBL" id="VRLR01000002">
    <property type="protein sequence ID" value="TXK82025.1"/>
    <property type="molecule type" value="Genomic_DNA"/>
</dbReference>
<keyword evidence="1" id="KW-1133">Transmembrane helix</keyword>
<sequence length="79" mass="8994">MKLSEKSADWIMPLILSIVMTFVISLVTSAISLGMSEFTLLRWISAWGISWIIAFPTLLLVLPFVRELTKRIIKWANAN</sequence>
<reference evidence="2 3" key="1">
    <citation type="submission" date="2019-08" db="EMBL/GenBank/DDBJ databases">
        <title>Draft genome analysis of Rheinheimera tangshanensis isolated from the roots of fresh rice plants (Oryza sativa).</title>
        <authorList>
            <person name="Yu Q."/>
            <person name="Qi Y."/>
            <person name="Zhang H."/>
            <person name="Pu J."/>
        </authorList>
    </citation>
    <scope>NUCLEOTIDE SEQUENCE [LARGE SCALE GENOMIC DNA]</scope>
    <source>
        <strain evidence="2 3">JA3-B52</strain>
    </source>
</reference>
<dbReference type="Proteomes" id="UP000321814">
    <property type="component" value="Unassembled WGS sequence"/>
</dbReference>
<keyword evidence="1" id="KW-0812">Transmembrane</keyword>
<keyword evidence="1" id="KW-0472">Membrane</keyword>
<gene>
    <name evidence="2" type="ORF">FU839_03815</name>
</gene>
<keyword evidence="3" id="KW-1185">Reference proteome</keyword>
<accession>A0A5C8M0Q5</accession>
<comment type="caution">
    <text evidence="2">The sequence shown here is derived from an EMBL/GenBank/DDBJ whole genome shotgun (WGS) entry which is preliminary data.</text>
</comment>
<feature type="transmembrane region" description="Helical" evidence="1">
    <location>
        <begin position="12"/>
        <end position="32"/>
    </location>
</feature>
<evidence type="ECO:0000313" key="2">
    <source>
        <dbReference type="EMBL" id="TXK82025.1"/>
    </source>
</evidence>
<protein>
    <submittedName>
        <fullName evidence="2">DUF2798 domain-containing protein</fullName>
    </submittedName>
</protein>